<dbReference type="Proteomes" id="UP000027222">
    <property type="component" value="Unassembled WGS sequence"/>
</dbReference>
<proteinExistence type="predicted"/>
<accession>A0A067SF11</accession>
<evidence type="ECO:0000313" key="2">
    <source>
        <dbReference type="Proteomes" id="UP000027222"/>
    </source>
</evidence>
<reference evidence="2" key="1">
    <citation type="journal article" date="2014" name="Proc. Natl. Acad. Sci. U.S.A.">
        <title>Extensive sampling of basidiomycete genomes demonstrates inadequacy of the white-rot/brown-rot paradigm for wood decay fungi.</title>
        <authorList>
            <person name="Riley R."/>
            <person name="Salamov A.A."/>
            <person name="Brown D.W."/>
            <person name="Nagy L.G."/>
            <person name="Floudas D."/>
            <person name="Held B.W."/>
            <person name="Levasseur A."/>
            <person name="Lombard V."/>
            <person name="Morin E."/>
            <person name="Otillar R."/>
            <person name="Lindquist E.A."/>
            <person name="Sun H."/>
            <person name="LaButti K.M."/>
            <person name="Schmutz J."/>
            <person name="Jabbour D."/>
            <person name="Luo H."/>
            <person name="Baker S.E."/>
            <person name="Pisabarro A.G."/>
            <person name="Walton J.D."/>
            <person name="Blanchette R.A."/>
            <person name="Henrissat B."/>
            <person name="Martin F."/>
            <person name="Cullen D."/>
            <person name="Hibbett D.S."/>
            <person name="Grigoriev I.V."/>
        </authorList>
    </citation>
    <scope>NUCLEOTIDE SEQUENCE [LARGE SCALE GENOMIC DNA]</scope>
    <source>
        <strain evidence="2">CBS 339.88</strain>
    </source>
</reference>
<protein>
    <submittedName>
        <fullName evidence="1">Uncharacterized protein</fullName>
    </submittedName>
</protein>
<sequence length="87" mass="9357">MGLPHCLKRDEDPRVPPRAVGALEAARFQAARRERGAAVPFPDLAADPREVGVLPDARAGVPGRRGDPVGHIRRVCGDKVANRCKDV</sequence>
<dbReference type="AlphaFoldDB" id="A0A067SF11"/>
<keyword evidence="2" id="KW-1185">Reference proteome</keyword>
<name>A0A067SF11_GALM3</name>
<evidence type="ECO:0000313" key="1">
    <source>
        <dbReference type="EMBL" id="KDR66339.1"/>
    </source>
</evidence>
<dbReference type="HOGENOM" id="CLU_2483534_0_0_1"/>
<organism evidence="1 2">
    <name type="scientific">Galerina marginata (strain CBS 339.88)</name>
    <dbReference type="NCBI Taxonomy" id="685588"/>
    <lineage>
        <taxon>Eukaryota</taxon>
        <taxon>Fungi</taxon>
        <taxon>Dikarya</taxon>
        <taxon>Basidiomycota</taxon>
        <taxon>Agaricomycotina</taxon>
        <taxon>Agaricomycetes</taxon>
        <taxon>Agaricomycetidae</taxon>
        <taxon>Agaricales</taxon>
        <taxon>Agaricineae</taxon>
        <taxon>Strophariaceae</taxon>
        <taxon>Galerina</taxon>
    </lineage>
</organism>
<dbReference type="EMBL" id="KL142424">
    <property type="protein sequence ID" value="KDR66339.1"/>
    <property type="molecule type" value="Genomic_DNA"/>
</dbReference>
<gene>
    <name evidence="1" type="ORF">GALMADRAFT_273612</name>
</gene>